<dbReference type="GO" id="GO:0003677">
    <property type="term" value="F:DNA binding"/>
    <property type="evidence" value="ECO:0007669"/>
    <property type="project" value="UniProtKB-KW"/>
</dbReference>
<feature type="domain" description="HTH luxR-type" evidence="4">
    <location>
        <begin position="676"/>
        <end position="741"/>
    </location>
</feature>
<dbReference type="PANTHER" id="PTHR44688">
    <property type="entry name" value="DNA-BINDING TRANSCRIPTIONAL ACTIVATOR DEVR_DOSR"/>
    <property type="match status" value="1"/>
</dbReference>
<evidence type="ECO:0000313" key="6">
    <source>
        <dbReference type="Proteomes" id="UP000305836"/>
    </source>
</evidence>
<dbReference type="OrthoDB" id="134985at2"/>
<dbReference type="Pfam" id="PF25873">
    <property type="entry name" value="WHD_MalT"/>
    <property type="match status" value="1"/>
</dbReference>
<evidence type="ECO:0000256" key="1">
    <source>
        <dbReference type="ARBA" id="ARBA00023015"/>
    </source>
</evidence>
<dbReference type="InterPro" id="IPR000792">
    <property type="entry name" value="Tscrpt_reg_LuxR_C"/>
</dbReference>
<proteinExistence type="predicted"/>
<dbReference type="InterPro" id="IPR016032">
    <property type="entry name" value="Sig_transdc_resp-reg_C-effctor"/>
</dbReference>
<dbReference type="InterPro" id="IPR027417">
    <property type="entry name" value="P-loop_NTPase"/>
</dbReference>
<dbReference type="PANTHER" id="PTHR44688:SF16">
    <property type="entry name" value="DNA-BINDING TRANSCRIPTIONAL ACTIVATOR DEVR_DOSR"/>
    <property type="match status" value="1"/>
</dbReference>
<evidence type="ECO:0000256" key="2">
    <source>
        <dbReference type="ARBA" id="ARBA00023125"/>
    </source>
</evidence>
<dbReference type="PROSITE" id="PS50043">
    <property type="entry name" value="HTH_LUXR_2"/>
    <property type="match status" value="1"/>
</dbReference>
<keyword evidence="3" id="KW-0804">Transcription</keyword>
<evidence type="ECO:0000256" key="3">
    <source>
        <dbReference type="ARBA" id="ARBA00023163"/>
    </source>
</evidence>
<dbReference type="Gene3D" id="3.40.50.300">
    <property type="entry name" value="P-loop containing nucleotide triphosphate hydrolases"/>
    <property type="match status" value="1"/>
</dbReference>
<name>A0A4U3LJ34_9ACTN</name>
<dbReference type="Pfam" id="PF00196">
    <property type="entry name" value="GerE"/>
    <property type="match status" value="1"/>
</dbReference>
<dbReference type="RefSeq" id="WP_137258413.1">
    <property type="nucleotide sequence ID" value="NZ_JBHSPQ010000005.1"/>
</dbReference>
<comment type="caution">
    <text evidence="5">The sequence shown here is derived from an EMBL/GenBank/DDBJ whole genome shotgun (WGS) entry which is preliminary data.</text>
</comment>
<keyword evidence="2" id="KW-0238">DNA-binding</keyword>
<dbReference type="InterPro" id="IPR059106">
    <property type="entry name" value="WHD_MalT"/>
</dbReference>
<accession>A0A4U3LJ34</accession>
<keyword evidence="6" id="KW-1185">Reference proteome</keyword>
<dbReference type="SUPFAM" id="SSF46894">
    <property type="entry name" value="C-terminal effector domain of the bipartite response regulators"/>
    <property type="match status" value="1"/>
</dbReference>
<evidence type="ECO:0000313" key="5">
    <source>
        <dbReference type="EMBL" id="TKK75560.1"/>
    </source>
</evidence>
<protein>
    <submittedName>
        <fullName evidence="5">LuxR family transcriptional regulator</fullName>
    </submittedName>
</protein>
<organism evidence="5 6">
    <name type="scientific">Kribbella jiaozuonensis</name>
    <dbReference type="NCBI Taxonomy" id="2575441"/>
    <lineage>
        <taxon>Bacteria</taxon>
        <taxon>Bacillati</taxon>
        <taxon>Actinomycetota</taxon>
        <taxon>Actinomycetes</taxon>
        <taxon>Propionibacteriales</taxon>
        <taxon>Kribbellaceae</taxon>
        <taxon>Kribbella</taxon>
    </lineage>
</organism>
<dbReference type="Proteomes" id="UP000305836">
    <property type="component" value="Unassembled WGS sequence"/>
</dbReference>
<dbReference type="SUPFAM" id="SSF52540">
    <property type="entry name" value="P-loop containing nucleoside triphosphate hydrolases"/>
    <property type="match status" value="1"/>
</dbReference>
<gene>
    <name evidence="5" type="ORF">FDA38_34790</name>
</gene>
<sequence length="743" mass="81384">MVADPLQRPLLSVKQTVPPVRAGAVARGRLEKRLDLATKLTLVVAPAGWGKTSLLSRWVSGADGTRIAWVSLDESDDEPVRFWSYALTALRGVSDQITSAALDALPASSDGPMAHALPLLLNELAATSTPHVLVLDDYHVISHQDVHESLEFLLAYLPPTLRIVIASRMDPPLPLARMRVRGELNELRADDLRFSLDESATLVSTVSETEVDAHTAAAVWERTEGWAAGLQLAALAVRGNGAGPVLGDDRHLFDYFTDEVFPALAPQQRELLVRAAPLELLSGPLCDAALGVDGSAAVLAELEAADLFVVALDHTREWYRCHRLLRDALLRTPEAHSDESEVLRRAARWFEEHGRIDDAVRHLLRAGDLADAERMLAGQIGWFLQRGWHATYLALGEQLPEHAVRSQLAVYLAYAADLTGRRDQVVHWLDLAERKLDADTVITYWRSPRAGILALRGVLGTPESQPALAVRLCEEAVALERAAGYAENPDAQAALGRAYGLDARFDEGARLLADCWRRRDQFPWSTERILQVAGQLSLCLLGLGREQELDSLFAQAGAIAERTEGDWGPAAAAHVVTLVRMVEARRTYQRGDLVRAREQLVRAQALAELTARPMLLVLGLVFLADVEVGAGHRAEANAALVRAREVADNDAVAPFVRTWLQEAETRIGRQAAKAATGVLFEELTDRELSILRMLPGTATQREIGAALFLSINTVKAYNKSLYRKLDVASRADAVRAARRLGII</sequence>
<keyword evidence="1" id="KW-0805">Transcription regulation</keyword>
<dbReference type="GO" id="GO:0006355">
    <property type="term" value="P:regulation of DNA-templated transcription"/>
    <property type="evidence" value="ECO:0007669"/>
    <property type="project" value="InterPro"/>
</dbReference>
<dbReference type="EMBL" id="SZPZ01000005">
    <property type="protein sequence ID" value="TKK75560.1"/>
    <property type="molecule type" value="Genomic_DNA"/>
</dbReference>
<dbReference type="Gene3D" id="1.10.10.10">
    <property type="entry name" value="Winged helix-like DNA-binding domain superfamily/Winged helix DNA-binding domain"/>
    <property type="match status" value="1"/>
</dbReference>
<dbReference type="SMART" id="SM00421">
    <property type="entry name" value="HTH_LUXR"/>
    <property type="match status" value="1"/>
</dbReference>
<dbReference type="InterPro" id="IPR036388">
    <property type="entry name" value="WH-like_DNA-bd_sf"/>
</dbReference>
<reference evidence="5 6" key="1">
    <citation type="submission" date="2019-04" db="EMBL/GenBank/DDBJ databases">
        <title>Kribbella sp. NEAU-THZ 27 nov., a novel actinomycete isolated from soil.</title>
        <authorList>
            <person name="Duan L."/>
        </authorList>
    </citation>
    <scope>NUCLEOTIDE SEQUENCE [LARGE SCALE GENOMIC DNA]</scope>
    <source>
        <strain evidence="6">NEAU-THZ27</strain>
    </source>
</reference>
<dbReference type="AlphaFoldDB" id="A0A4U3LJ34"/>
<evidence type="ECO:0000259" key="4">
    <source>
        <dbReference type="PROSITE" id="PS50043"/>
    </source>
</evidence>
<dbReference type="CDD" id="cd06170">
    <property type="entry name" value="LuxR_C_like"/>
    <property type="match status" value="1"/>
</dbReference>